<gene>
    <name evidence="6" type="ORF">G3569_16545</name>
</gene>
<dbReference type="PANTHER" id="PTHR48078:SF6">
    <property type="entry name" value="L-THREONINE DEHYDRATASE CATABOLIC TDCB"/>
    <property type="match status" value="1"/>
</dbReference>
<reference evidence="6 7" key="1">
    <citation type="submission" date="2020-02" db="EMBL/GenBank/DDBJ databases">
        <title>Aliifodinibius halophilus 2W32, complete genome.</title>
        <authorList>
            <person name="Li Y."/>
            <person name="Wu S."/>
        </authorList>
    </citation>
    <scope>NUCLEOTIDE SEQUENCE [LARGE SCALE GENOMIC DNA]</scope>
    <source>
        <strain evidence="6 7">2W32</strain>
    </source>
</reference>
<dbReference type="GO" id="GO:0004794">
    <property type="term" value="F:threonine deaminase activity"/>
    <property type="evidence" value="ECO:0007669"/>
    <property type="project" value="TreeGrafter"/>
</dbReference>
<evidence type="ECO:0000256" key="3">
    <source>
        <dbReference type="ARBA" id="ARBA00022898"/>
    </source>
</evidence>
<sequence>MARTTKNYQLKCVANGHLNSEEETTTYCTECGSVLRVYYDEPADGLRYPLDSLVPDPLKSNHSALTHLGRLSKTYNADLYAKLDFEHPTGCFKDRGSYIEVQKALELEADAICVASTGNMAASVAAYACYFKIPCFIFVPEKTTDAKIAQATIYDANIIRIKGDFSVCEGLCRKFAESGNYYMAGDYVFREEGQKAFPYEIQEQHDGEFDYIFIPIGCGTNFAAIHKGYQELKEAGRVSKIPKLIALQPEQSSPVVEGIFKKKKIIKKQVNTMAQSVAASDPVDFEKVLIGIQDTDGAAYTVTEDEILQSLKEMAVEEGHFTEPACALPLAAFKNNLDTFKGKKCLFILTGAGLKDTKTVAKHSLSSPVLSPDIDKIRNYIESGYIEMQKESWGKSRDTFMANLEMDEGHQELYNDYVSDFNKKGKTLSNNEIEVLQSLVFNEDVDLDYPAEVLDYKLTMRKHGLVQAKVKLDIEGKEVITEASGVGPIDAILSAMKSETDNIFLLQVSNHEVEILSPDTDSLVMVTLTLTNDGKEWVSKGASPDTLEAVIQAFTKGLAIATKGAPA</sequence>
<dbReference type="GO" id="GO:0009097">
    <property type="term" value="P:isoleucine biosynthetic process"/>
    <property type="evidence" value="ECO:0007669"/>
    <property type="project" value="TreeGrafter"/>
</dbReference>
<dbReference type="Pfam" id="PF08502">
    <property type="entry name" value="LeuA_dimer"/>
    <property type="match status" value="1"/>
</dbReference>
<evidence type="ECO:0000313" key="6">
    <source>
        <dbReference type="EMBL" id="NGP89970.1"/>
    </source>
</evidence>
<dbReference type="SMART" id="SM00917">
    <property type="entry name" value="LeuA_dimer"/>
    <property type="match status" value="1"/>
</dbReference>
<proteinExistence type="predicted"/>
<dbReference type="GO" id="GO:0006567">
    <property type="term" value="P:L-threonine catabolic process"/>
    <property type="evidence" value="ECO:0007669"/>
    <property type="project" value="TreeGrafter"/>
</dbReference>
<comment type="cofactor">
    <cofactor evidence="1">
        <name>pyridoxal 5'-phosphate</name>
        <dbReference type="ChEBI" id="CHEBI:597326"/>
    </cofactor>
</comment>
<dbReference type="EMBL" id="JAALLS010000029">
    <property type="protein sequence ID" value="NGP89970.1"/>
    <property type="molecule type" value="Genomic_DNA"/>
</dbReference>
<dbReference type="InterPro" id="IPR050147">
    <property type="entry name" value="Ser/Thr_Dehydratase"/>
</dbReference>
<keyword evidence="4" id="KW-0456">Lyase</keyword>
<dbReference type="Pfam" id="PF00291">
    <property type="entry name" value="PALP"/>
    <property type="match status" value="1"/>
</dbReference>
<dbReference type="AlphaFoldDB" id="A0A6M1TNR3"/>
<keyword evidence="7" id="KW-1185">Reference proteome</keyword>
<evidence type="ECO:0000256" key="4">
    <source>
        <dbReference type="ARBA" id="ARBA00023239"/>
    </source>
</evidence>
<dbReference type="RefSeq" id="WP_165271199.1">
    <property type="nucleotide sequence ID" value="NZ_JAALLS010000029.1"/>
</dbReference>
<keyword evidence="3" id="KW-0663">Pyridoxal phosphate</keyword>
<dbReference type="InterPro" id="IPR036230">
    <property type="entry name" value="LeuA_allosteric_dom_sf"/>
</dbReference>
<evidence type="ECO:0000256" key="1">
    <source>
        <dbReference type="ARBA" id="ARBA00001933"/>
    </source>
</evidence>
<evidence type="ECO:0000313" key="7">
    <source>
        <dbReference type="Proteomes" id="UP000479132"/>
    </source>
</evidence>
<accession>A0A6M1TNR3</accession>
<protein>
    <submittedName>
        <fullName evidence="6">Pyridoxal-phosphate dependent enzyme</fullName>
    </submittedName>
</protein>
<evidence type="ECO:0000256" key="2">
    <source>
        <dbReference type="ARBA" id="ARBA00022679"/>
    </source>
</evidence>
<dbReference type="GO" id="GO:0003941">
    <property type="term" value="F:L-serine ammonia-lyase activity"/>
    <property type="evidence" value="ECO:0007669"/>
    <property type="project" value="TreeGrafter"/>
</dbReference>
<feature type="domain" description="2-isopropylmalate synthase LeuA allosteric (dimerisation)" evidence="5">
    <location>
        <begin position="427"/>
        <end position="562"/>
    </location>
</feature>
<dbReference type="SUPFAM" id="SSF53686">
    <property type="entry name" value="Tryptophan synthase beta subunit-like PLP-dependent enzymes"/>
    <property type="match status" value="1"/>
</dbReference>
<organism evidence="6 7">
    <name type="scientific">Fodinibius halophilus</name>
    <dbReference type="NCBI Taxonomy" id="1736908"/>
    <lineage>
        <taxon>Bacteria</taxon>
        <taxon>Pseudomonadati</taxon>
        <taxon>Balneolota</taxon>
        <taxon>Balneolia</taxon>
        <taxon>Balneolales</taxon>
        <taxon>Balneolaceae</taxon>
        <taxon>Fodinibius</taxon>
    </lineage>
</organism>
<dbReference type="Gene3D" id="3.30.160.270">
    <property type="match status" value="1"/>
</dbReference>
<dbReference type="InterPro" id="IPR036052">
    <property type="entry name" value="TrpB-like_PALP_sf"/>
</dbReference>
<keyword evidence="2" id="KW-0808">Transferase</keyword>
<comment type="caution">
    <text evidence="6">The sequence shown here is derived from an EMBL/GenBank/DDBJ whole genome shotgun (WGS) entry which is preliminary data.</text>
</comment>
<dbReference type="SUPFAM" id="SSF110921">
    <property type="entry name" value="2-isopropylmalate synthase LeuA, allosteric (dimerisation) domain"/>
    <property type="match status" value="1"/>
</dbReference>
<evidence type="ECO:0000259" key="5">
    <source>
        <dbReference type="SMART" id="SM00917"/>
    </source>
</evidence>
<dbReference type="PANTHER" id="PTHR48078">
    <property type="entry name" value="THREONINE DEHYDRATASE, MITOCHONDRIAL-RELATED"/>
    <property type="match status" value="1"/>
</dbReference>
<dbReference type="GO" id="GO:0003852">
    <property type="term" value="F:2-isopropylmalate synthase activity"/>
    <property type="evidence" value="ECO:0007669"/>
    <property type="project" value="InterPro"/>
</dbReference>
<dbReference type="InterPro" id="IPR001926">
    <property type="entry name" value="TrpB-like_PALP"/>
</dbReference>
<dbReference type="GO" id="GO:0009098">
    <property type="term" value="P:L-leucine biosynthetic process"/>
    <property type="evidence" value="ECO:0007669"/>
    <property type="project" value="InterPro"/>
</dbReference>
<dbReference type="InterPro" id="IPR013709">
    <property type="entry name" value="2-isopropylmalate_synth_dimer"/>
</dbReference>
<dbReference type="GO" id="GO:0006565">
    <property type="term" value="P:L-serine catabolic process"/>
    <property type="evidence" value="ECO:0007669"/>
    <property type="project" value="TreeGrafter"/>
</dbReference>
<dbReference type="Gene3D" id="3.40.50.1100">
    <property type="match status" value="2"/>
</dbReference>
<name>A0A6M1TNR3_9BACT</name>
<dbReference type="Proteomes" id="UP000479132">
    <property type="component" value="Unassembled WGS sequence"/>
</dbReference>